<evidence type="ECO:0000313" key="4">
    <source>
        <dbReference type="Proteomes" id="UP000265768"/>
    </source>
</evidence>
<sequence length="141" mass="15995">MRAMSVANVWIYRATGGRVGGRWRMGSARRRPAPVCLLTTRGRKTGRLRTVPLLYLRDGGRVVVVASQGGLPTHPQWYLNLRRTPRVTVQTGDDIRLMTARTASPEERAALWPRLVEMYADYDDYQSRTDREIPVVICDPA</sequence>
<dbReference type="PANTHER" id="PTHR39428:SF3">
    <property type="entry name" value="DEAZAFLAVIN-DEPENDENT NITROREDUCTASE"/>
    <property type="match status" value="1"/>
</dbReference>
<dbReference type="Gene3D" id="2.30.110.10">
    <property type="entry name" value="Electron Transport, Fmn-binding Protein, Chain A"/>
    <property type="match status" value="1"/>
</dbReference>
<evidence type="ECO:0000256" key="2">
    <source>
        <dbReference type="ARBA" id="ARBA00049106"/>
    </source>
</evidence>
<dbReference type="EMBL" id="QZEY01000002">
    <property type="protein sequence ID" value="RJL34693.1"/>
    <property type="molecule type" value="Genomic_DNA"/>
</dbReference>
<dbReference type="AlphaFoldDB" id="A0A3A4AZY6"/>
<reference evidence="3 4" key="1">
    <citation type="submission" date="2018-09" db="EMBL/GenBank/DDBJ databases">
        <title>YIM 75507 draft genome.</title>
        <authorList>
            <person name="Tang S."/>
            <person name="Feng Y."/>
        </authorList>
    </citation>
    <scope>NUCLEOTIDE SEQUENCE [LARGE SCALE GENOMIC DNA]</scope>
    <source>
        <strain evidence="3 4">YIM 75507</strain>
    </source>
</reference>
<dbReference type="GO" id="GO:0005886">
    <property type="term" value="C:plasma membrane"/>
    <property type="evidence" value="ECO:0007669"/>
    <property type="project" value="TreeGrafter"/>
</dbReference>
<evidence type="ECO:0000256" key="1">
    <source>
        <dbReference type="ARBA" id="ARBA00008710"/>
    </source>
</evidence>
<dbReference type="Pfam" id="PF04075">
    <property type="entry name" value="F420H2_quin_red"/>
    <property type="match status" value="1"/>
</dbReference>
<dbReference type="OrthoDB" id="8225825at2"/>
<comment type="catalytic activity">
    <reaction evidence="2">
        <text>oxidized coenzyme F420-(gamma-L-Glu)(n) + a quinol + H(+) = reduced coenzyme F420-(gamma-L-Glu)(n) + a quinone</text>
        <dbReference type="Rhea" id="RHEA:39663"/>
        <dbReference type="Rhea" id="RHEA-COMP:12939"/>
        <dbReference type="Rhea" id="RHEA-COMP:14378"/>
        <dbReference type="ChEBI" id="CHEBI:15378"/>
        <dbReference type="ChEBI" id="CHEBI:24646"/>
        <dbReference type="ChEBI" id="CHEBI:132124"/>
        <dbReference type="ChEBI" id="CHEBI:133980"/>
        <dbReference type="ChEBI" id="CHEBI:139511"/>
    </reaction>
</comment>
<comment type="similarity">
    <text evidence="1">Belongs to the F420H(2)-dependent quinone reductase family.</text>
</comment>
<dbReference type="InterPro" id="IPR012349">
    <property type="entry name" value="Split_barrel_FMN-bd"/>
</dbReference>
<proteinExistence type="inferred from homology"/>
<dbReference type="GO" id="GO:0016491">
    <property type="term" value="F:oxidoreductase activity"/>
    <property type="evidence" value="ECO:0007669"/>
    <property type="project" value="InterPro"/>
</dbReference>
<evidence type="ECO:0000313" key="3">
    <source>
        <dbReference type="EMBL" id="RJL34693.1"/>
    </source>
</evidence>
<dbReference type="Proteomes" id="UP000265768">
    <property type="component" value="Unassembled WGS sequence"/>
</dbReference>
<organism evidence="3 4">
    <name type="scientific">Bailinhaonella thermotolerans</name>
    <dbReference type="NCBI Taxonomy" id="1070861"/>
    <lineage>
        <taxon>Bacteria</taxon>
        <taxon>Bacillati</taxon>
        <taxon>Actinomycetota</taxon>
        <taxon>Actinomycetes</taxon>
        <taxon>Streptosporangiales</taxon>
        <taxon>Streptosporangiaceae</taxon>
        <taxon>Bailinhaonella</taxon>
    </lineage>
</organism>
<accession>A0A3A4AZY6</accession>
<keyword evidence="4" id="KW-1185">Reference proteome</keyword>
<protein>
    <submittedName>
        <fullName evidence="3">Nitroreductase family deazaflavin-dependent oxidoreductase</fullName>
    </submittedName>
</protein>
<dbReference type="GO" id="GO:0070967">
    <property type="term" value="F:coenzyme F420 binding"/>
    <property type="evidence" value="ECO:0007669"/>
    <property type="project" value="TreeGrafter"/>
</dbReference>
<name>A0A3A4AZY6_9ACTN</name>
<dbReference type="SUPFAM" id="SSF50475">
    <property type="entry name" value="FMN-binding split barrel"/>
    <property type="match status" value="1"/>
</dbReference>
<comment type="caution">
    <text evidence="3">The sequence shown here is derived from an EMBL/GenBank/DDBJ whole genome shotgun (WGS) entry which is preliminary data.</text>
</comment>
<dbReference type="NCBIfam" id="TIGR00026">
    <property type="entry name" value="hi_GC_TIGR00026"/>
    <property type="match status" value="1"/>
</dbReference>
<dbReference type="InterPro" id="IPR004378">
    <property type="entry name" value="F420H2_quin_Rdtase"/>
</dbReference>
<gene>
    <name evidence="3" type="ORF">D5H75_08920</name>
</gene>
<dbReference type="PANTHER" id="PTHR39428">
    <property type="entry name" value="F420H(2)-DEPENDENT QUINONE REDUCTASE RV1261C"/>
    <property type="match status" value="1"/>
</dbReference>